<dbReference type="Proteomes" id="UP001238179">
    <property type="component" value="Chromosome"/>
</dbReference>
<evidence type="ECO:0000313" key="2">
    <source>
        <dbReference type="EMBL" id="BDU71412.1"/>
    </source>
</evidence>
<dbReference type="AlphaFoldDB" id="A0AA48GHN2"/>
<keyword evidence="3" id="KW-1185">Reference proteome</keyword>
<evidence type="ECO:0000313" key="3">
    <source>
        <dbReference type="Proteomes" id="UP001238179"/>
    </source>
</evidence>
<proteinExistence type="predicted"/>
<dbReference type="KEGG" id="msil:METEAL_05860"/>
<accession>A0AA48GHN2</accession>
<organism evidence="2 3">
    <name type="scientific">Mesoterricola silvestris</name>
    <dbReference type="NCBI Taxonomy" id="2927979"/>
    <lineage>
        <taxon>Bacteria</taxon>
        <taxon>Pseudomonadati</taxon>
        <taxon>Acidobacteriota</taxon>
        <taxon>Holophagae</taxon>
        <taxon>Holophagales</taxon>
        <taxon>Holophagaceae</taxon>
        <taxon>Mesoterricola</taxon>
    </lineage>
</organism>
<dbReference type="EMBL" id="AP027080">
    <property type="protein sequence ID" value="BDU71412.1"/>
    <property type="molecule type" value="Genomic_DNA"/>
</dbReference>
<gene>
    <name evidence="2" type="ORF">METEAL_05860</name>
</gene>
<protein>
    <submittedName>
        <fullName evidence="2">Uncharacterized protein</fullName>
    </submittedName>
</protein>
<name>A0AA48GHN2_9BACT</name>
<feature type="region of interest" description="Disordered" evidence="1">
    <location>
        <begin position="1"/>
        <end position="34"/>
    </location>
</feature>
<evidence type="ECO:0000256" key="1">
    <source>
        <dbReference type="SAM" id="MobiDB-lite"/>
    </source>
</evidence>
<reference evidence="3" key="1">
    <citation type="journal article" date="2023" name="Int. J. Syst. Evol. Microbiol.">
        <title>Mesoterricola silvestris gen. nov., sp. nov., Mesoterricola sediminis sp. nov., Geothrix oryzae sp. nov., Geothrix edaphica sp. nov., Geothrix rubra sp. nov., and Geothrix limicola sp. nov., six novel members of Acidobacteriota isolated from soils.</title>
        <authorList>
            <person name="Itoh H."/>
            <person name="Sugisawa Y."/>
            <person name="Mise K."/>
            <person name="Xu Z."/>
            <person name="Kuniyasu M."/>
            <person name="Ushijima N."/>
            <person name="Kawano K."/>
            <person name="Kobayashi E."/>
            <person name="Shiratori Y."/>
            <person name="Masuda Y."/>
            <person name="Senoo K."/>
        </authorList>
    </citation>
    <scope>NUCLEOTIDE SEQUENCE [LARGE SCALE GENOMIC DNA]</scope>
    <source>
        <strain evidence="3">W79</strain>
    </source>
</reference>
<sequence length="34" mass="3978">MVRDWQPDLKPGLRPNRRGLDVNHPGLRFPRSVP</sequence>